<sequence length="283" mass="31116">MEVTRARIFDEIWSEPMGAVAARYGLTGNGLAKICDRLDIPRPPRSHWTRSEAARGTRPALPAAPLGLSESFALGKRQTRQSPGSRTRMPLEERRRQLLDAAGELAMEGGVLTLSTRDVAQRVGISETQVHNCFGSRTNLLVALARREIERQERRRRDRVTRSTNDHIRVMLSTVGYLHESAQRGPLLQMLLRTPEVRAALREERTAKGEEARAPIIRQLTSGGGMDEASARAATVALTAVSLKAGGIVASRRAPFAMVEEICLGIVMAGHYSDHDIAAHSDR</sequence>
<dbReference type="PANTHER" id="PTHR30055:SF226">
    <property type="entry name" value="HTH-TYPE TRANSCRIPTIONAL REGULATOR PKSA"/>
    <property type="match status" value="1"/>
</dbReference>
<gene>
    <name evidence="5" type="ORF">HUV48_04520</name>
</gene>
<dbReference type="SUPFAM" id="SSF46689">
    <property type="entry name" value="Homeodomain-like"/>
    <property type="match status" value="1"/>
</dbReference>
<dbReference type="GO" id="GO:0000976">
    <property type="term" value="F:transcription cis-regulatory region binding"/>
    <property type="evidence" value="ECO:0007669"/>
    <property type="project" value="TreeGrafter"/>
</dbReference>
<organism evidence="5 6">
    <name type="scientific">Qipengyuania atrilutea</name>
    <dbReference type="NCBI Taxonomy" id="2744473"/>
    <lineage>
        <taxon>Bacteria</taxon>
        <taxon>Pseudomonadati</taxon>
        <taxon>Pseudomonadota</taxon>
        <taxon>Alphaproteobacteria</taxon>
        <taxon>Sphingomonadales</taxon>
        <taxon>Erythrobacteraceae</taxon>
        <taxon>Qipengyuania</taxon>
    </lineage>
</organism>
<dbReference type="PROSITE" id="PS50977">
    <property type="entry name" value="HTH_TETR_2"/>
    <property type="match status" value="1"/>
</dbReference>
<feature type="domain" description="HTH tetR-type" evidence="4">
    <location>
        <begin position="92"/>
        <end position="152"/>
    </location>
</feature>
<feature type="region of interest" description="Disordered" evidence="3">
    <location>
        <begin position="44"/>
        <end position="91"/>
    </location>
</feature>
<dbReference type="Pfam" id="PF00440">
    <property type="entry name" value="TetR_N"/>
    <property type="match status" value="1"/>
</dbReference>
<keyword evidence="6" id="KW-1185">Reference proteome</keyword>
<keyword evidence="1 2" id="KW-0238">DNA-binding</keyword>
<evidence type="ECO:0000313" key="6">
    <source>
        <dbReference type="Proteomes" id="UP000561438"/>
    </source>
</evidence>
<evidence type="ECO:0000256" key="1">
    <source>
        <dbReference type="ARBA" id="ARBA00023125"/>
    </source>
</evidence>
<protein>
    <submittedName>
        <fullName evidence="5">TetR/AcrR family transcriptional regulator</fullName>
    </submittedName>
</protein>
<dbReference type="PANTHER" id="PTHR30055">
    <property type="entry name" value="HTH-TYPE TRANSCRIPTIONAL REGULATOR RUTR"/>
    <property type="match status" value="1"/>
</dbReference>
<evidence type="ECO:0000259" key="4">
    <source>
        <dbReference type="PROSITE" id="PS50977"/>
    </source>
</evidence>
<dbReference type="Proteomes" id="UP000561438">
    <property type="component" value="Unassembled WGS sequence"/>
</dbReference>
<accession>A0A850H187</accession>
<dbReference type="InterPro" id="IPR001647">
    <property type="entry name" value="HTH_TetR"/>
</dbReference>
<dbReference type="Gene3D" id="1.10.357.10">
    <property type="entry name" value="Tetracycline Repressor, domain 2"/>
    <property type="match status" value="1"/>
</dbReference>
<name>A0A850H187_9SPHN</name>
<evidence type="ECO:0000256" key="2">
    <source>
        <dbReference type="PROSITE-ProRule" id="PRU00335"/>
    </source>
</evidence>
<proteinExistence type="predicted"/>
<dbReference type="InterPro" id="IPR050109">
    <property type="entry name" value="HTH-type_TetR-like_transc_reg"/>
</dbReference>
<reference evidence="5 6" key="1">
    <citation type="submission" date="2020-06" db="EMBL/GenBank/DDBJ databases">
        <title>Altererythrobacter sp. HHU K3-1.</title>
        <authorList>
            <person name="Zhang D."/>
            <person name="Xue H."/>
        </authorList>
    </citation>
    <scope>NUCLEOTIDE SEQUENCE [LARGE SCALE GENOMIC DNA]</scope>
    <source>
        <strain evidence="5 6">HHU K3-1</strain>
    </source>
</reference>
<dbReference type="EMBL" id="JABWGV010000001">
    <property type="protein sequence ID" value="NVD44280.1"/>
    <property type="molecule type" value="Genomic_DNA"/>
</dbReference>
<evidence type="ECO:0000256" key="3">
    <source>
        <dbReference type="SAM" id="MobiDB-lite"/>
    </source>
</evidence>
<evidence type="ECO:0000313" key="5">
    <source>
        <dbReference type="EMBL" id="NVD44280.1"/>
    </source>
</evidence>
<dbReference type="RefSeq" id="WP_176266533.1">
    <property type="nucleotide sequence ID" value="NZ_JABWGV010000001.1"/>
</dbReference>
<feature type="DNA-binding region" description="H-T-H motif" evidence="2">
    <location>
        <begin position="115"/>
        <end position="134"/>
    </location>
</feature>
<dbReference type="InterPro" id="IPR009057">
    <property type="entry name" value="Homeodomain-like_sf"/>
</dbReference>
<dbReference type="GO" id="GO:0003700">
    <property type="term" value="F:DNA-binding transcription factor activity"/>
    <property type="evidence" value="ECO:0007669"/>
    <property type="project" value="TreeGrafter"/>
</dbReference>
<dbReference type="AlphaFoldDB" id="A0A850H187"/>
<comment type="caution">
    <text evidence="5">The sequence shown here is derived from an EMBL/GenBank/DDBJ whole genome shotgun (WGS) entry which is preliminary data.</text>
</comment>